<dbReference type="AlphaFoldDB" id="U1HGH0"/>
<evidence type="ECO:0000256" key="1">
    <source>
        <dbReference type="SAM" id="MobiDB-lite"/>
    </source>
</evidence>
<dbReference type="RefSeq" id="XP_007805285.1">
    <property type="nucleotide sequence ID" value="XM_007807094.1"/>
</dbReference>
<keyword evidence="3" id="KW-1185">Reference proteome</keyword>
<dbReference type="SUPFAM" id="SSF56112">
    <property type="entry name" value="Protein kinase-like (PK-like)"/>
    <property type="match status" value="1"/>
</dbReference>
<evidence type="ECO:0008006" key="4">
    <source>
        <dbReference type="Google" id="ProtNLM"/>
    </source>
</evidence>
<evidence type="ECO:0000313" key="3">
    <source>
        <dbReference type="Proteomes" id="UP000019373"/>
    </source>
</evidence>
<sequence length="367" mass="42215">MEPPIEHSVKLIGPNRWALGHNFVCERAQGDVQDALAVWEIKGEAYHVRKGDFEAEWKAGSILEPFHRAVGPSALHLLGENMVCKIVSMIPNQPSEMDIKRFVRQIEPDIPIPDDYFYQFDEEWERAFFIMERIPGPTLAEVWNDISLAQMDQLVTELLGHVQKMLEHTAPLLSSPGGYGVCDGWLMGPHPEQEGLPHWKPIIAYPVCTAKQLRCHLEKIDFAKKNLTWDPAWQRDNTIFNFGHSDLTPTNIIVADTIASKEHRGPRIKSILDWECGGYYPLWWLWYKPSFCWTMDVPKLPRPYPRDKHPWMFRSTMAGCLKLWTDFDESERIVREQENALAAAREEEKSSDPSDPEALPDIGSLQC</sequence>
<evidence type="ECO:0000313" key="2">
    <source>
        <dbReference type="EMBL" id="ERF69225.1"/>
    </source>
</evidence>
<feature type="region of interest" description="Disordered" evidence="1">
    <location>
        <begin position="340"/>
        <end position="367"/>
    </location>
</feature>
<dbReference type="OrthoDB" id="2831558at2759"/>
<dbReference type="Proteomes" id="UP000019373">
    <property type="component" value="Unassembled WGS sequence"/>
</dbReference>
<feature type="compositionally biased region" description="Basic and acidic residues" evidence="1">
    <location>
        <begin position="340"/>
        <end position="352"/>
    </location>
</feature>
<dbReference type="HOGENOM" id="CLU_754453_0_0_1"/>
<dbReference type="PANTHER" id="PTHR21310:SF48">
    <property type="entry name" value="AMINOGLYCOSIDE PHOSPHOTRANSFERASE DOMAIN-CONTAINING PROTEIN"/>
    <property type="match status" value="1"/>
</dbReference>
<accession>U1HGH0</accession>
<dbReference type="EMBL" id="KE721469">
    <property type="protein sequence ID" value="ERF69225.1"/>
    <property type="molecule type" value="Genomic_DNA"/>
</dbReference>
<protein>
    <recommendedName>
        <fullName evidence="4">Aminoglycoside phosphotransferase domain-containing protein</fullName>
    </recommendedName>
</protein>
<dbReference type="InterPro" id="IPR051678">
    <property type="entry name" value="AGP_Transferase"/>
</dbReference>
<dbReference type="InterPro" id="IPR011009">
    <property type="entry name" value="Kinase-like_dom_sf"/>
</dbReference>
<dbReference type="PANTHER" id="PTHR21310">
    <property type="entry name" value="AMINOGLYCOSIDE PHOSPHOTRANSFERASE-RELATED-RELATED"/>
    <property type="match status" value="1"/>
</dbReference>
<proteinExistence type="predicted"/>
<dbReference type="eggNOG" id="ENOG502SNB9">
    <property type="taxonomic scope" value="Eukaryota"/>
</dbReference>
<organism evidence="2 3">
    <name type="scientific">Endocarpon pusillum (strain Z07020 / HMAS-L-300199)</name>
    <name type="common">Lichen-forming fungus</name>
    <dbReference type="NCBI Taxonomy" id="1263415"/>
    <lineage>
        <taxon>Eukaryota</taxon>
        <taxon>Fungi</taxon>
        <taxon>Dikarya</taxon>
        <taxon>Ascomycota</taxon>
        <taxon>Pezizomycotina</taxon>
        <taxon>Eurotiomycetes</taxon>
        <taxon>Chaetothyriomycetidae</taxon>
        <taxon>Verrucariales</taxon>
        <taxon>Verrucariaceae</taxon>
        <taxon>Endocarpon</taxon>
    </lineage>
</organism>
<reference evidence="3" key="1">
    <citation type="journal article" date="2014" name="BMC Genomics">
        <title>Genome characteristics reveal the impact of lichenization on lichen-forming fungus Endocarpon pusillum Hedwig (Verrucariales, Ascomycota).</title>
        <authorList>
            <person name="Wang Y.-Y."/>
            <person name="Liu B."/>
            <person name="Zhang X.-Y."/>
            <person name="Zhou Q.-M."/>
            <person name="Zhang T."/>
            <person name="Li H."/>
            <person name="Yu Y.-F."/>
            <person name="Zhang X.-L."/>
            <person name="Hao X.-Y."/>
            <person name="Wang M."/>
            <person name="Wang L."/>
            <person name="Wei J.-C."/>
        </authorList>
    </citation>
    <scope>NUCLEOTIDE SEQUENCE [LARGE SCALE GENOMIC DNA]</scope>
    <source>
        <strain evidence="3">Z07020 / HMAS-L-300199</strain>
    </source>
</reference>
<dbReference type="GeneID" id="19236240"/>
<name>U1HGH0_ENDPU</name>
<gene>
    <name evidence="2" type="ORF">EPUS_01182</name>
</gene>